<keyword evidence="2" id="KW-1185">Reference proteome</keyword>
<comment type="caution">
    <text evidence="1">The sequence shown here is derived from an EMBL/GenBank/DDBJ whole genome shotgun (WGS) entry which is preliminary data.</text>
</comment>
<accession>A0A7V8NX12</accession>
<evidence type="ECO:0000313" key="2">
    <source>
        <dbReference type="Proteomes" id="UP000567293"/>
    </source>
</evidence>
<protein>
    <submittedName>
        <fullName evidence="1">Uncharacterized protein</fullName>
    </submittedName>
</protein>
<sequence length="181" mass="19111">MAGPIQTLPQGLLGLLQLKSFGENPYDLLETVQPSVDLYRLWIERNAQDVQGLFGVASVNTAALVTGNHGTQNFGSAAQVTPSNEIWFVVYFTGTIQTIAAADTITGLQTGIFTSIPNGGVYLQSAPVSDVITARARSLATNPVAPFFVPPGSQFVVNVADILSVGGITVNLNLRAVRIPI</sequence>
<gene>
    <name evidence="1" type="ORF">HRJ53_28615</name>
</gene>
<proteinExistence type="predicted"/>
<dbReference type="Proteomes" id="UP000567293">
    <property type="component" value="Unassembled WGS sequence"/>
</dbReference>
<reference evidence="1" key="1">
    <citation type="submission" date="2020-06" db="EMBL/GenBank/DDBJ databases">
        <title>Legume-microbial interactions unlock mineral nutrients during tropical forest succession.</title>
        <authorList>
            <person name="Epihov D.Z."/>
        </authorList>
    </citation>
    <scope>NUCLEOTIDE SEQUENCE [LARGE SCALE GENOMIC DNA]</scope>
    <source>
        <strain evidence="1">Pan2503</strain>
    </source>
</reference>
<evidence type="ECO:0000313" key="1">
    <source>
        <dbReference type="EMBL" id="MBA0088971.1"/>
    </source>
</evidence>
<dbReference type="EMBL" id="JACDQQ010002770">
    <property type="protein sequence ID" value="MBA0088971.1"/>
    <property type="molecule type" value="Genomic_DNA"/>
</dbReference>
<organism evidence="1 2">
    <name type="scientific">Candidatus Acidiferrum panamense</name>
    <dbReference type="NCBI Taxonomy" id="2741543"/>
    <lineage>
        <taxon>Bacteria</taxon>
        <taxon>Pseudomonadati</taxon>
        <taxon>Acidobacteriota</taxon>
        <taxon>Terriglobia</taxon>
        <taxon>Candidatus Acidiferrales</taxon>
        <taxon>Candidatus Acidiferrum</taxon>
    </lineage>
</organism>
<dbReference type="AlphaFoldDB" id="A0A7V8NX12"/>
<name>A0A7V8NX12_9BACT</name>